<sequence>MKIENHENFVILADEKDDAADFASFLEYQIPNKFKGQNVVLNLSDYKELELPELLLFLKVSNLHRKTKHSFVIVNDAINPDDIPMEMIVVPTLQEGQDIIEMEAIERDLGF</sequence>
<evidence type="ECO:0000313" key="2">
    <source>
        <dbReference type="Proteomes" id="UP000077013"/>
    </source>
</evidence>
<dbReference type="OrthoDB" id="1442602at2"/>
<keyword evidence="2" id="KW-1185">Reference proteome</keyword>
<comment type="caution">
    <text evidence="1">The sequence shown here is derived from an EMBL/GenBank/DDBJ whole genome shotgun (WGS) entry which is preliminary data.</text>
</comment>
<gene>
    <name evidence="1" type="ORF">ULVI_10315</name>
</gene>
<name>A0A167HU05_9FLAO</name>
<dbReference type="RefSeq" id="WP_068592461.1">
    <property type="nucleotide sequence ID" value="NZ_LRXL01000037.1"/>
</dbReference>
<evidence type="ECO:0000313" key="1">
    <source>
        <dbReference type="EMBL" id="OAB78960.1"/>
    </source>
</evidence>
<accession>A0A167HU05</accession>
<dbReference type="Proteomes" id="UP000077013">
    <property type="component" value="Unassembled WGS sequence"/>
</dbReference>
<proteinExistence type="predicted"/>
<reference evidence="1 2" key="1">
    <citation type="submission" date="2016-02" db="EMBL/GenBank/DDBJ databases">
        <title>Ulvibacter sp. LPB0005, isolated from Thais luteostoma.</title>
        <authorList>
            <person name="Shin S.-K."/>
            <person name="Yi H."/>
        </authorList>
    </citation>
    <scope>NUCLEOTIDE SEQUENCE [LARGE SCALE GENOMIC DNA]</scope>
    <source>
        <strain evidence="1 2">LPB0005</strain>
    </source>
</reference>
<dbReference type="EMBL" id="LRXL01000037">
    <property type="protein sequence ID" value="OAB78960.1"/>
    <property type="molecule type" value="Genomic_DNA"/>
</dbReference>
<organism evidence="1 2">
    <name type="scientific">Cochleicola gelatinilyticus</name>
    <dbReference type="NCBI Taxonomy" id="1763537"/>
    <lineage>
        <taxon>Bacteria</taxon>
        <taxon>Pseudomonadati</taxon>
        <taxon>Bacteroidota</taxon>
        <taxon>Flavobacteriia</taxon>
        <taxon>Flavobacteriales</taxon>
        <taxon>Flavobacteriaceae</taxon>
        <taxon>Cochleicola</taxon>
    </lineage>
</organism>
<dbReference type="AlphaFoldDB" id="A0A167HU05"/>
<protein>
    <submittedName>
        <fullName evidence="1">Ribonuclease Z</fullName>
    </submittedName>
</protein>
<dbReference type="STRING" id="1763537.ULVI_10315"/>